<dbReference type="Gene3D" id="3.90.228.10">
    <property type="match status" value="1"/>
</dbReference>
<feature type="domain" description="PARP catalytic" evidence="8">
    <location>
        <begin position="1"/>
        <end position="202"/>
    </location>
</feature>
<dbReference type="PROSITE" id="PS51059">
    <property type="entry name" value="PARP_CATALYTIC"/>
    <property type="match status" value="1"/>
</dbReference>
<feature type="non-terminal residue" evidence="9">
    <location>
        <position position="202"/>
    </location>
</feature>
<dbReference type="PANTHER" id="PTHR45740:SF6">
    <property type="entry name" value="PROTEIN MONO-ADP-RIBOSYLTRANSFERASE PARP12"/>
    <property type="match status" value="1"/>
</dbReference>
<reference evidence="9" key="1">
    <citation type="submission" date="2019-09" db="EMBL/GenBank/DDBJ databases">
        <title>Bird 10,000 Genomes (B10K) Project - Family phase.</title>
        <authorList>
            <person name="Zhang G."/>
        </authorList>
    </citation>
    <scope>NUCLEOTIDE SEQUENCE</scope>
    <source>
        <strain evidence="9">B10K-CU-031-40</strain>
    </source>
</reference>
<proteinExistence type="inferred from homology"/>
<dbReference type="PANTHER" id="PTHR45740">
    <property type="entry name" value="POLY [ADP-RIBOSE] POLYMERASE"/>
    <property type="match status" value="1"/>
</dbReference>
<dbReference type="FunFam" id="3.90.228.10:FF:000008">
    <property type="entry name" value="Poly [ADP-ribose] polymerase"/>
    <property type="match status" value="1"/>
</dbReference>
<evidence type="ECO:0000313" key="10">
    <source>
        <dbReference type="Proteomes" id="UP000621168"/>
    </source>
</evidence>
<feature type="non-terminal residue" evidence="9">
    <location>
        <position position="1"/>
    </location>
</feature>
<evidence type="ECO:0000256" key="4">
    <source>
        <dbReference type="ARBA" id="ARBA00023027"/>
    </source>
</evidence>
<dbReference type="InterPro" id="IPR012317">
    <property type="entry name" value="Poly(ADP-ribose)pol_cat_dom"/>
</dbReference>
<protein>
    <recommendedName>
        <fullName evidence="7">Poly [ADP-ribose] polymerase</fullName>
        <shortName evidence="7">PARP</shortName>
        <ecNumber evidence="7">2.4.2.-</ecNumber>
    </recommendedName>
</protein>
<evidence type="ECO:0000256" key="6">
    <source>
        <dbReference type="ARBA" id="ARBA00024347"/>
    </source>
</evidence>
<evidence type="ECO:0000256" key="2">
    <source>
        <dbReference type="ARBA" id="ARBA00022676"/>
    </source>
</evidence>
<dbReference type="EC" id="2.4.2.-" evidence="7"/>
<keyword evidence="4 7" id="KW-0520">NAD</keyword>
<evidence type="ECO:0000259" key="8">
    <source>
        <dbReference type="PROSITE" id="PS51059"/>
    </source>
</evidence>
<dbReference type="SUPFAM" id="SSF56399">
    <property type="entry name" value="ADP-ribosylation"/>
    <property type="match status" value="1"/>
</dbReference>
<dbReference type="InterPro" id="IPR051712">
    <property type="entry name" value="ARTD-AVP"/>
</dbReference>
<dbReference type="AlphaFoldDB" id="A0A851LJQ4"/>
<comment type="subcellular location">
    <subcellularLocation>
        <location evidence="1">Nucleus</location>
    </subcellularLocation>
</comment>
<keyword evidence="5" id="KW-0539">Nucleus</keyword>
<evidence type="ECO:0000256" key="5">
    <source>
        <dbReference type="ARBA" id="ARBA00023242"/>
    </source>
</evidence>
<comment type="similarity">
    <text evidence="6">Belongs to the ARTD/PARP family.</text>
</comment>
<dbReference type="Pfam" id="PF00644">
    <property type="entry name" value="PARP"/>
    <property type="match status" value="1"/>
</dbReference>
<keyword evidence="2 7" id="KW-0328">Glycosyltransferase</keyword>
<dbReference type="GO" id="GO:0005634">
    <property type="term" value="C:nucleus"/>
    <property type="evidence" value="ECO:0007669"/>
    <property type="project" value="UniProtKB-SubCell"/>
</dbReference>
<dbReference type="Proteomes" id="UP000621168">
    <property type="component" value="Unassembled WGS sequence"/>
</dbReference>
<organism evidence="9 10">
    <name type="scientific">Corythaeola cristata</name>
    <name type="common">Great blue turaco</name>
    <dbReference type="NCBI Taxonomy" id="103954"/>
    <lineage>
        <taxon>Eukaryota</taxon>
        <taxon>Metazoa</taxon>
        <taxon>Chordata</taxon>
        <taxon>Craniata</taxon>
        <taxon>Vertebrata</taxon>
        <taxon>Euteleostomi</taxon>
        <taxon>Archelosauria</taxon>
        <taxon>Archosauria</taxon>
        <taxon>Dinosauria</taxon>
        <taxon>Saurischia</taxon>
        <taxon>Theropoda</taxon>
        <taxon>Coelurosauria</taxon>
        <taxon>Aves</taxon>
        <taxon>Neognathae</taxon>
        <taxon>Neoaves</taxon>
        <taxon>Otidimorphae</taxon>
        <taxon>Musophagiformes</taxon>
        <taxon>Musophagidae</taxon>
        <taxon>Corythaeola</taxon>
    </lineage>
</organism>
<evidence type="ECO:0000313" key="9">
    <source>
        <dbReference type="EMBL" id="NXC16200.1"/>
    </source>
</evidence>
<evidence type="ECO:0000256" key="1">
    <source>
        <dbReference type="ARBA" id="ARBA00004123"/>
    </source>
</evidence>
<keyword evidence="10" id="KW-1185">Reference proteome</keyword>
<evidence type="ECO:0000256" key="3">
    <source>
        <dbReference type="ARBA" id="ARBA00022679"/>
    </source>
</evidence>
<name>A0A851LJQ4_CORCR</name>
<gene>
    <name evidence="9" type="primary">Parp12_2</name>
    <name evidence="9" type="ORF">CORCRI_R05765</name>
</gene>
<dbReference type="OrthoDB" id="6133115at2759"/>
<dbReference type="GO" id="GO:0003950">
    <property type="term" value="F:NAD+ poly-ADP-ribosyltransferase activity"/>
    <property type="evidence" value="ECO:0007669"/>
    <property type="project" value="UniProtKB-UniRule"/>
</dbReference>
<evidence type="ECO:0000256" key="7">
    <source>
        <dbReference type="RuleBase" id="RU362114"/>
    </source>
</evidence>
<dbReference type="GO" id="GO:1990404">
    <property type="term" value="F:NAD+-protein mono-ADP-ribosyltransferase activity"/>
    <property type="evidence" value="ECO:0007669"/>
    <property type="project" value="TreeGrafter"/>
</dbReference>
<sequence>CYGLVKDESNFLIFSLQLIELDSSSEEYKKVKVDFQRTMPKTVIKRICRVQNPSLWELYQWYKEQMQKSNGGKTADERFLFHGTSKKYIDAICQQNFDWRICGLHGTVYGKGSYFARDASYSDNYCKEDAYTKTMFLARVLVGEFTLGNSSYVRPPLKDNQNFYDSCVNSSSNPSIFVIFEKQQIYPEYLIEYVDQALAKML</sequence>
<dbReference type="EMBL" id="WBMX01001621">
    <property type="protein sequence ID" value="NXC16200.1"/>
    <property type="molecule type" value="Genomic_DNA"/>
</dbReference>
<dbReference type="CDD" id="cd01439">
    <property type="entry name" value="TCCD_inducible_PARP_like"/>
    <property type="match status" value="1"/>
</dbReference>
<accession>A0A851LJQ4</accession>
<comment type="caution">
    <text evidence="9">The sequence shown here is derived from an EMBL/GenBank/DDBJ whole genome shotgun (WGS) entry which is preliminary data.</text>
</comment>
<keyword evidence="3 7" id="KW-0808">Transferase</keyword>